<accession>A0A1S3HVE1</accession>
<comment type="function">
    <text evidence="1">Required for recruitment of CENPA to centromeres and normal chromosome segregation during mitosis.</text>
</comment>
<evidence type="ECO:0000256" key="9">
    <source>
        <dbReference type="ARBA" id="ARBA00023242"/>
    </source>
</evidence>
<evidence type="ECO:0000259" key="13">
    <source>
        <dbReference type="PROSITE" id="PS51793"/>
    </source>
</evidence>
<evidence type="ECO:0000256" key="11">
    <source>
        <dbReference type="ARBA" id="ARBA00023328"/>
    </source>
</evidence>
<dbReference type="OrthoDB" id="74210at2759"/>
<dbReference type="RefSeq" id="XP_013389511.1">
    <property type="nucleotide sequence ID" value="XM_013534057.1"/>
</dbReference>
<proteinExistence type="inferred from homology"/>
<evidence type="ECO:0000256" key="12">
    <source>
        <dbReference type="RuleBase" id="RU110713"/>
    </source>
</evidence>
<evidence type="ECO:0000256" key="1">
    <source>
        <dbReference type="ARBA" id="ARBA00003694"/>
    </source>
</evidence>
<keyword evidence="8" id="KW-0862">Zinc</keyword>
<evidence type="ECO:0000256" key="7">
    <source>
        <dbReference type="ARBA" id="ARBA00022776"/>
    </source>
</evidence>
<comment type="similarity">
    <text evidence="12">Belongs to the yippee family.</text>
</comment>
<protein>
    <recommendedName>
        <fullName evidence="12">Protein yippee-like</fullName>
    </recommendedName>
</protein>
<evidence type="ECO:0000256" key="4">
    <source>
        <dbReference type="ARBA" id="ARBA00022454"/>
    </source>
</evidence>
<dbReference type="GO" id="GO:0007059">
    <property type="term" value="P:chromosome segregation"/>
    <property type="evidence" value="ECO:0007669"/>
    <property type="project" value="TreeGrafter"/>
</dbReference>
<dbReference type="GO" id="GO:0034080">
    <property type="term" value="P:CENP-A containing chromatin assembly"/>
    <property type="evidence" value="ECO:0007669"/>
    <property type="project" value="TreeGrafter"/>
</dbReference>
<dbReference type="GO" id="GO:0000785">
    <property type="term" value="C:chromatin"/>
    <property type="evidence" value="ECO:0007669"/>
    <property type="project" value="TreeGrafter"/>
</dbReference>
<dbReference type="GO" id="GO:0000775">
    <property type="term" value="C:chromosome, centromeric region"/>
    <property type="evidence" value="ECO:0007669"/>
    <property type="project" value="UniProtKB-SubCell"/>
</dbReference>
<dbReference type="InParanoid" id="A0A1S3HVE1"/>
<dbReference type="PANTHER" id="PTHR16431">
    <property type="entry name" value="NEUROGENIC PROTEIN MASTERMIND"/>
    <property type="match status" value="1"/>
</dbReference>
<dbReference type="STRING" id="7574.A0A1S3HVE1"/>
<reference evidence="15" key="1">
    <citation type="submission" date="2025-08" db="UniProtKB">
        <authorList>
            <consortium name="RefSeq"/>
        </authorList>
    </citation>
    <scope>IDENTIFICATION</scope>
    <source>
        <tissue evidence="15">Gonads</tissue>
    </source>
</reference>
<keyword evidence="4" id="KW-0158">Chromosome</keyword>
<dbReference type="GO" id="GO:0051301">
    <property type="term" value="P:cell division"/>
    <property type="evidence" value="ECO:0007669"/>
    <property type="project" value="UniProtKB-KW"/>
</dbReference>
<feature type="domain" description="Mis18" evidence="13">
    <location>
        <begin position="22"/>
        <end position="116"/>
    </location>
</feature>
<name>A0A1S3HVE1_LINAN</name>
<keyword evidence="5" id="KW-0132">Cell division</keyword>
<keyword evidence="14" id="KW-1185">Reference proteome</keyword>
<dbReference type="PROSITE" id="PS51793">
    <property type="entry name" value="MIS18"/>
    <property type="match status" value="1"/>
</dbReference>
<keyword evidence="7" id="KW-0498">Mitosis</keyword>
<dbReference type="InterPro" id="IPR004910">
    <property type="entry name" value="Yippee/Mis18/Cereblon"/>
</dbReference>
<dbReference type="GO" id="GO:0046872">
    <property type="term" value="F:metal ion binding"/>
    <property type="evidence" value="ECO:0007669"/>
    <property type="project" value="UniProtKB-KW"/>
</dbReference>
<dbReference type="Pfam" id="PF03226">
    <property type="entry name" value="Yippee-Mis18"/>
    <property type="match status" value="1"/>
</dbReference>
<evidence type="ECO:0000256" key="8">
    <source>
        <dbReference type="ARBA" id="ARBA00022833"/>
    </source>
</evidence>
<dbReference type="PANTHER" id="PTHR16431:SF1">
    <property type="entry name" value="NEUROGENIC PROTEIN MASTERMIND"/>
    <property type="match status" value="1"/>
</dbReference>
<evidence type="ECO:0000256" key="3">
    <source>
        <dbReference type="ARBA" id="ARBA00004584"/>
    </source>
</evidence>
<keyword evidence="6" id="KW-0479">Metal-binding</keyword>
<sequence length="116" mass="12559">MDSESTASTSQQTSGGARNSDLIVFQCSGCNAIIGDSSSYIGTHRDIGIMVLAAANNVYQGNNLVSSTDGEDVGSTYVRARCLKCKRILGQVYKTTPKELDFLRETFSFDVFKVTK</sequence>
<keyword evidence="10" id="KW-0131">Cell cycle</keyword>
<evidence type="ECO:0000313" key="15">
    <source>
        <dbReference type="RefSeq" id="XP_013389511.1"/>
    </source>
</evidence>
<dbReference type="AlphaFoldDB" id="A0A1S3HVE1"/>
<evidence type="ECO:0000256" key="2">
    <source>
        <dbReference type="ARBA" id="ARBA00004123"/>
    </source>
</evidence>
<dbReference type="Proteomes" id="UP000085678">
    <property type="component" value="Unplaced"/>
</dbReference>
<evidence type="ECO:0000313" key="14">
    <source>
        <dbReference type="Proteomes" id="UP000085678"/>
    </source>
</evidence>
<evidence type="ECO:0000256" key="5">
    <source>
        <dbReference type="ARBA" id="ARBA00022618"/>
    </source>
</evidence>
<dbReference type="KEGG" id="lak:106158165"/>
<dbReference type="GeneID" id="106158165"/>
<dbReference type="GO" id="GO:0005634">
    <property type="term" value="C:nucleus"/>
    <property type="evidence" value="ECO:0007669"/>
    <property type="project" value="UniProtKB-SubCell"/>
</dbReference>
<evidence type="ECO:0000256" key="10">
    <source>
        <dbReference type="ARBA" id="ARBA00023306"/>
    </source>
</evidence>
<organism evidence="14 15">
    <name type="scientific">Lingula anatina</name>
    <name type="common">Brachiopod</name>
    <name type="synonym">Lingula unguis</name>
    <dbReference type="NCBI Taxonomy" id="7574"/>
    <lineage>
        <taxon>Eukaryota</taxon>
        <taxon>Metazoa</taxon>
        <taxon>Spiralia</taxon>
        <taxon>Lophotrochozoa</taxon>
        <taxon>Brachiopoda</taxon>
        <taxon>Linguliformea</taxon>
        <taxon>Lingulata</taxon>
        <taxon>Lingulida</taxon>
        <taxon>Linguloidea</taxon>
        <taxon>Lingulidae</taxon>
        <taxon>Lingula</taxon>
    </lineage>
</organism>
<evidence type="ECO:0000256" key="6">
    <source>
        <dbReference type="ARBA" id="ARBA00022723"/>
    </source>
</evidence>
<gene>
    <name evidence="15" type="primary">LOC106158165</name>
</gene>
<keyword evidence="9" id="KW-0539">Nucleus</keyword>
<keyword evidence="11" id="KW-0137">Centromere</keyword>
<dbReference type="InterPro" id="IPR034752">
    <property type="entry name" value="Mis18"/>
</dbReference>
<comment type="subcellular location">
    <subcellularLocation>
        <location evidence="3">Chromosome</location>
        <location evidence="3">Centromere</location>
    </subcellularLocation>
    <subcellularLocation>
        <location evidence="2">Nucleus</location>
    </subcellularLocation>
</comment>